<dbReference type="Proteomes" id="UP000660611">
    <property type="component" value="Unassembled WGS sequence"/>
</dbReference>
<gene>
    <name evidence="1" type="ORF">Dsi01nite_005980</name>
</gene>
<name>A0A919PFR3_9ACTN</name>
<sequence>MLRLFEPRDAAHFIFEPGKDYGPAAQRLRPLWETPLPTVRSARVGWCRLHPCRLTIEFTDGSWTAFASLFEMPRRKARTAVRALSWPLVSRAGHHQRTGQSPRPVPLE</sequence>
<proteinExistence type="predicted"/>
<dbReference type="AlphaFoldDB" id="A0A919PFR3"/>
<reference evidence="1" key="1">
    <citation type="submission" date="2021-01" db="EMBL/GenBank/DDBJ databases">
        <title>Whole genome shotgun sequence of Dactylosporangium siamense NBRC 106093.</title>
        <authorList>
            <person name="Komaki H."/>
            <person name="Tamura T."/>
        </authorList>
    </citation>
    <scope>NUCLEOTIDE SEQUENCE</scope>
    <source>
        <strain evidence="1">NBRC 106093</strain>
    </source>
</reference>
<evidence type="ECO:0000313" key="2">
    <source>
        <dbReference type="Proteomes" id="UP000660611"/>
    </source>
</evidence>
<keyword evidence="2" id="KW-1185">Reference proteome</keyword>
<dbReference type="EMBL" id="BONQ01000014">
    <property type="protein sequence ID" value="GIG42557.1"/>
    <property type="molecule type" value="Genomic_DNA"/>
</dbReference>
<organism evidence="1 2">
    <name type="scientific">Dactylosporangium siamense</name>
    <dbReference type="NCBI Taxonomy" id="685454"/>
    <lineage>
        <taxon>Bacteria</taxon>
        <taxon>Bacillati</taxon>
        <taxon>Actinomycetota</taxon>
        <taxon>Actinomycetes</taxon>
        <taxon>Micromonosporales</taxon>
        <taxon>Micromonosporaceae</taxon>
        <taxon>Dactylosporangium</taxon>
    </lineage>
</organism>
<comment type="caution">
    <text evidence="1">The sequence shown here is derived from an EMBL/GenBank/DDBJ whole genome shotgun (WGS) entry which is preliminary data.</text>
</comment>
<evidence type="ECO:0000313" key="1">
    <source>
        <dbReference type="EMBL" id="GIG42557.1"/>
    </source>
</evidence>
<protein>
    <submittedName>
        <fullName evidence="1">Uncharacterized protein</fullName>
    </submittedName>
</protein>
<accession>A0A919PFR3</accession>